<sequence>MPAFASSILHPTSLRLCRAQRLTGLYRHVSTKPYYITTPIFYPNASPHIGHLYSLVTADVFARYHRLQGRDVRFLAGTDEHGLKIQKASRAHFGEAGREKEFCDSLSQRFRDLGKKANISNTCFMRTTDANHKRAVHDIWKQLDSKGFIYKGKYSGWYSITDESFYTDSQVTTTTNAKGEQITTSLETGAVVEWCSEENYMFRLSSFRDALISHYSSNTTSVYPPQYRDDVLQMLGATTESTSSSVLPELADISISRPRSRLEWGVQVPGDPQHTVYVWFDALLIYLSGSGYPWASLSSDQPGLPEGWPADLQIIGKDILRFHAIYLPAILLALSSPSSSSISSPPRIPLARTILTHAHWTSEQKKMSKSLGNVADPLASMDKWSVDLVRYYLMRIGGRWRGDVDWSERQVDNHSQEIQSQLGNYLLRITSKKITKRAEGVELADGMNSLSPAIRHVFNGTTPSETEYNANLLALVRALPGKVQVHMDSWEVALALDEIIHVLKYANKGVTEIAPWSASCDAQTVFETRLVGLEAVRVVGGCLEPIMPNTAQKIRDMFAIHENIFENTAEKDGEAGLRTLWDRWYGRKVDGVKLFEIQRPA</sequence>
<evidence type="ECO:0000259" key="11">
    <source>
        <dbReference type="Pfam" id="PF09334"/>
    </source>
</evidence>
<dbReference type="SUPFAM" id="SSF52374">
    <property type="entry name" value="Nucleotidylyl transferase"/>
    <property type="match status" value="1"/>
</dbReference>
<dbReference type="EMBL" id="NHTK01005715">
    <property type="protein sequence ID" value="PPQ74921.1"/>
    <property type="molecule type" value="Genomic_DNA"/>
</dbReference>
<evidence type="ECO:0000256" key="2">
    <source>
        <dbReference type="ARBA" id="ARBA00012838"/>
    </source>
</evidence>
<name>A0A409W8U7_9AGAR</name>
<dbReference type="NCBIfam" id="TIGR00398">
    <property type="entry name" value="metG"/>
    <property type="match status" value="1"/>
</dbReference>
<dbReference type="STRING" id="181874.A0A409W8U7"/>
<evidence type="ECO:0000256" key="5">
    <source>
        <dbReference type="ARBA" id="ARBA00022840"/>
    </source>
</evidence>
<evidence type="ECO:0000256" key="3">
    <source>
        <dbReference type="ARBA" id="ARBA00022598"/>
    </source>
</evidence>
<dbReference type="GO" id="GO:0005524">
    <property type="term" value="F:ATP binding"/>
    <property type="evidence" value="ECO:0007669"/>
    <property type="project" value="UniProtKB-KW"/>
</dbReference>
<keyword evidence="3 10" id="KW-0436">Ligase</keyword>
<keyword evidence="4 10" id="KW-0547">Nucleotide-binding</keyword>
<dbReference type="Gene3D" id="2.170.220.10">
    <property type="match status" value="1"/>
</dbReference>
<dbReference type="PROSITE" id="PS00178">
    <property type="entry name" value="AA_TRNA_LIGASE_I"/>
    <property type="match status" value="1"/>
</dbReference>
<keyword evidence="5 10" id="KW-0067">ATP-binding</keyword>
<dbReference type="FunCoup" id="A0A409W8U7">
    <property type="interactions" value="237"/>
</dbReference>
<dbReference type="Proteomes" id="UP000284842">
    <property type="component" value="Unassembled WGS sequence"/>
</dbReference>
<accession>A0A409W8U7</accession>
<evidence type="ECO:0000313" key="12">
    <source>
        <dbReference type="EMBL" id="PPQ74921.1"/>
    </source>
</evidence>
<dbReference type="EC" id="6.1.1.10" evidence="2"/>
<evidence type="ECO:0000256" key="9">
    <source>
        <dbReference type="ARBA" id="ARBA00030904"/>
    </source>
</evidence>
<dbReference type="InterPro" id="IPR001412">
    <property type="entry name" value="aa-tRNA-synth_I_CS"/>
</dbReference>
<evidence type="ECO:0000256" key="1">
    <source>
        <dbReference type="ARBA" id="ARBA00005594"/>
    </source>
</evidence>
<evidence type="ECO:0000313" key="13">
    <source>
        <dbReference type="Proteomes" id="UP000284842"/>
    </source>
</evidence>
<reference evidence="12 13" key="1">
    <citation type="journal article" date="2018" name="Evol. Lett.">
        <title>Horizontal gene cluster transfer increased hallucinogenic mushroom diversity.</title>
        <authorList>
            <person name="Reynolds H.T."/>
            <person name="Vijayakumar V."/>
            <person name="Gluck-Thaler E."/>
            <person name="Korotkin H.B."/>
            <person name="Matheny P.B."/>
            <person name="Slot J.C."/>
        </authorList>
    </citation>
    <scope>NUCLEOTIDE SEQUENCE [LARGE SCALE GENOMIC DNA]</scope>
    <source>
        <strain evidence="12 13">2629</strain>
    </source>
</reference>
<dbReference type="PRINTS" id="PR01041">
    <property type="entry name" value="TRNASYNTHMET"/>
</dbReference>
<proteinExistence type="inferred from homology"/>
<dbReference type="InterPro" id="IPR009080">
    <property type="entry name" value="tRNAsynth_Ia_anticodon-bd"/>
</dbReference>
<dbReference type="InterPro" id="IPR014758">
    <property type="entry name" value="Met-tRNA_synth"/>
</dbReference>
<dbReference type="CDD" id="cd00814">
    <property type="entry name" value="MetRS_core"/>
    <property type="match status" value="1"/>
</dbReference>
<evidence type="ECO:0000256" key="6">
    <source>
        <dbReference type="ARBA" id="ARBA00022917"/>
    </source>
</evidence>
<keyword evidence="7 10" id="KW-0030">Aminoacyl-tRNA synthetase</keyword>
<comment type="similarity">
    <text evidence="1 10">Belongs to the class-I aminoacyl-tRNA synthetase family.</text>
</comment>
<organism evidence="12 13">
    <name type="scientific">Panaeolus cyanescens</name>
    <dbReference type="NCBI Taxonomy" id="181874"/>
    <lineage>
        <taxon>Eukaryota</taxon>
        <taxon>Fungi</taxon>
        <taxon>Dikarya</taxon>
        <taxon>Basidiomycota</taxon>
        <taxon>Agaricomycotina</taxon>
        <taxon>Agaricomycetes</taxon>
        <taxon>Agaricomycetidae</taxon>
        <taxon>Agaricales</taxon>
        <taxon>Agaricineae</taxon>
        <taxon>Galeropsidaceae</taxon>
        <taxon>Panaeolus</taxon>
    </lineage>
</organism>
<dbReference type="SUPFAM" id="SSF47323">
    <property type="entry name" value="Anticodon-binding domain of a subclass of class I aminoacyl-tRNA synthetases"/>
    <property type="match status" value="1"/>
</dbReference>
<evidence type="ECO:0000256" key="7">
    <source>
        <dbReference type="ARBA" id="ARBA00023146"/>
    </source>
</evidence>
<dbReference type="AlphaFoldDB" id="A0A409W8U7"/>
<dbReference type="InterPro" id="IPR015413">
    <property type="entry name" value="Methionyl/Leucyl_tRNA_Synth"/>
</dbReference>
<dbReference type="InterPro" id="IPR023457">
    <property type="entry name" value="Met-tRNA_synth_2"/>
</dbReference>
<feature type="domain" description="Methionyl/Leucyl tRNA synthetase" evidence="11">
    <location>
        <begin position="34"/>
        <end position="429"/>
    </location>
</feature>
<dbReference type="InParanoid" id="A0A409W8U7"/>
<dbReference type="OrthoDB" id="24670at2759"/>
<keyword evidence="6 10" id="KW-0648">Protein biosynthesis</keyword>
<evidence type="ECO:0000256" key="8">
    <source>
        <dbReference type="ARBA" id="ARBA00026124"/>
    </source>
</evidence>
<gene>
    <name evidence="12" type="ORF">CVT24_002998</name>
</gene>
<dbReference type="Pfam" id="PF09334">
    <property type="entry name" value="tRNA-synt_1g"/>
    <property type="match status" value="1"/>
</dbReference>
<evidence type="ECO:0000256" key="4">
    <source>
        <dbReference type="ARBA" id="ARBA00022741"/>
    </source>
</evidence>
<dbReference type="GO" id="GO:0004825">
    <property type="term" value="F:methionine-tRNA ligase activity"/>
    <property type="evidence" value="ECO:0007669"/>
    <property type="project" value="UniProtKB-EC"/>
</dbReference>
<dbReference type="FunFam" id="2.170.220.10:FF:000002">
    <property type="entry name" value="Methionine--tRNA ligase"/>
    <property type="match status" value="1"/>
</dbReference>
<dbReference type="Gene3D" id="1.10.730.10">
    <property type="entry name" value="Isoleucyl-tRNA Synthetase, Domain 1"/>
    <property type="match status" value="1"/>
</dbReference>
<dbReference type="GO" id="GO:0006431">
    <property type="term" value="P:methionyl-tRNA aminoacylation"/>
    <property type="evidence" value="ECO:0007669"/>
    <property type="project" value="InterPro"/>
</dbReference>
<protein>
    <recommendedName>
        <fullName evidence="8">Methionine--tRNA ligase, mitochondrial</fullName>
        <ecNumber evidence="2">6.1.1.10</ecNumber>
    </recommendedName>
    <alternativeName>
        <fullName evidence="9">Methionyl-tRNA synthetase</fullName>
    </alternativeName>
</protein>
<dbReference type="PANTHER" id="PTHR43326:SF1">
    <property type="entry name" value="METHIONINE--TRNA LIGASE, MITOCHONDRIAL"/>
    <property type="match status" value="1"/>
</dbReference>
<keyword evidence="13" id="KW-1185">Reference proteome</keyword>
<dbReference type="PANTHER" id="PTHR43326">
    <property type="entry name" value="METHIONYL-TRNA SYNTHETASE"/>
    <property type="match status" value="1"/>
</dbReference>
<comment type="caution">
    <text evidence="12">The sequence shown here is derived from an EMBL/GenBank/DDBJ whole genome shotgun (WGS) entry which is preliminary data.</text>
</comment>
<dbReference type="Gene3D" id="3.40.50.620">
    <property type="entry name" value="HUPs"/>
    <property type="match status" value="1"/>
</dbReference>
<dbReference type="InterPro" id="IPR033911">
    <property type="entry name" value="MetRS_core"/>
</dbReference>
<evidence type="ECO:0000256" key="10">
    <source>
        <dbReference type="RuleBase" id="RU363039"/>
    </source>
</evidence>
<dbReference type="InterPro" id="IPR014729">
    <property type="entry name" value="Rossmann-like_a/b/a_fold"/>
</dbReference>